<organism evidence="1 2">
    <name type="scientific">Bauhinia variegata</name>
    <name type="common">Purple orchid tree</name>
    <name type="synonym">Phanera variegata</name>
    <dbReference type="NCBI Taxonomy" id="167791"/>
    <lineage>
        <taxon>Eukaryota</taxon>
        <taxon>Viridiplantae</taxon>
        <taxon>Streptophyta</taxon>
        <taxon>Embryophyta</taxon>
        <taxon>Tracheophyta</taxon>
        <taxon>Spermatophyta</taxon>
        <taxon>Magnoliopsida</taxon>
        <taxon>eudicotyledons</taxon>
        <taxon>Gunneridae</taxon>
        <taxon>Pentapetalae</taxon>
        <taxon>rosids</taxon>
        <taxon>fabids</taxon>
        <taxon>Fabales</taxon>
        <taxon>Fabaceae</taxon>
        <taxon>Cercidoideae</taxon>
        <taxon>Cercideae</taxon>
        <taxon>Bauhiniinae</taxon>
        <taxon>Bauhinia</taxon>
    </lineage>
</organism>
<reference evidence="1 2" key="1">
    <citation type="journal article" date="2022" name="DNA Res.">
        <title>Chromosomal-level genome assembly of the orchid tree Bauhinia variegata (Leguminosae; Cercidoideae) supports the allotetraploid origin hypothesis of Bauhinia.</title>
        <authorList>
            <person name="Zhong Y."/>
            <person name="Chen Y."/>
            <person name="Zheng D."/>
            <person name="Pang J."/>
            <person name="Liu Y."/>
            <person name="Luo S."/>
            <person name="Meng S."/>
            <person name="Qian L."/>
            <person name="Wei D."/>
            <person name="Dai S."/>
            <person name="Zhou R."/>
        </authorList>
    </citation>
    <scope>NUCLEOTIDE SEQUENCE [LARGE SCALE GENOMIC DNA]</scope>
    <source>
        <strain evidence="1">BV-YZ2020</strain>
    </source>
</reference>
<proteinExistence type="predicted"/>
<gene>
    <name evidence="1" type="ORF">L6164_001112</name>
</gene>
<evidence type="ECO:0000313" key="2">
    <source>
        <dbReference type="Proteomes" id="UP000828941"/>
    </source>
</evidence>
<name>A0ACB9Q840_BAUVA</name>
<dbReference type="EMBL" id="CM039426">
    <property type="protein sequence ID" value="KAI4357145.1"/>
    <property type="molecule type" value="Genomic_DNA"/>
</dbReference>
<dbReference type="Proteomes" id="UP000828941">
    <property type="component" value="Chromosome 1"/>
</dbReference>
<protein>
    <submittedName>
        <fullName evidence="1">Uncharacterized protein</fullName>
    </submittedName>
</protein>
<accession>A0ACB9Q840</accession>
<keyword evidence="2" id="KW-1185">Reference proteome</keyword>
<comment type="caution">
    <text evidence="1">The sequence shown here is derived from an EMBL/GenBank/DDBJ whole genome shotgun (WGS) entry which is preliminary data.</text>
</comment>
<evidence type="ECO:0000313" key="1">
    <source>
        <dbReference type="EMBL" id="KAI4357145.1"/>
    </source>
</evidence>
<sequence length="85" mass="10321">MFKSLFNNEAFGNLLILLQFFSKIGLPWVYLWKHQFSPKGSMMVPFLQRLSMVRWWSNSQHTDKAHKEQVLKWFEKNPHFHKQAK</sequence>